<dbReference type="Pfam" id="PF13424">
    <property type="entry name" value="TPR_12"/>
    <property type="match status" value="2"/>
</dbReference>
<dbReference type="SUPFAM" id="SSF48452">
    <property type="entry name" value="TPR-like"/>
    <property type="match status" value="3"/>
</dbReference>
<dbReference type="EMBL" id="JBEYXV010000001">
    <property type="protein sequence ID" value="MEU6819283.1"/>
    <property type="molecule type" value="Genomic_DNA"/>
</dbReference>
<dbReference type="Pfam" id="PF03704">
    <property type="entry name" value="BTAD"/>
    <property type="match status" value="1"/>
</dbReference>
<dbReference type="InterPro" id="IPR016032">
    <property type="entry name" value="Sig_transdc_resp-reg_C-effctor"/>
</dbReference>
<feature type="domain" description="OmpR/PhoB-type" evidence="8">
    <location>
        <begin position="51"/>
        <end position="148"/>
    </location>
</feature>
<dbReference type="InterPro" id="IPR042197">
    <property type="entry name" value="Apaf_helical"/>
</dbReference>
<evidence type="ECO:0000313" key="10">
    <source>
        <dbReference type="Proteomes" id="UP001551176"/>
    </source>
</evidence>
<dbReference type="PANTHER" id="PTHR35807">
    <property type="entry name" value="TRANSCRIPTIONAL REGULATOR REDD-RELATED"/>
    <property type="match status" value="1"/>
</dbReference>
<dbReference type="CDD" id="cd15831">
    <property type="entry name" value="BTAD"/>
    <property type="match status" value="1"/>
</dbReference>
<dbReference type="PROSITE" id="PS51755">
    <property type="entry name" value="OMPR_PHOB"/>
    <property type="match status" value="1"/>
</dbReference>
<keyword evidence="3" id="KW-0805">Transcription regulation</keyword>
<evidence type="ECO:0000256" key="2">
    <source>
        <dbReference type="ARBA" id="ARBA00023012"/>
    </source>
</evidence>
<dbReference type="RefSeq" id="WP_359343358.1">
    <property type="nucleotide sequence ID" value="NZ_JBEYXV010000001.1"/>
</dbReference>
<protein>
    <submittedName>
        <fullName evidence="9">BTAD domain-containing putative transcriptional regulator</fullName>
    </submittedName>
</protein>
<proteinExistence type="inferred from homology"/>
<dbReference type="Gene3D" id="3.40.50.300">
    <property type="entry name" value="P-loop containing nucleotide triphosphate hydrolases"/>
    <property type="match status" value="1"/>
</dbReference>
<feature type="region of interest" description="Disordered" evidence="7">
    <location>
        <begin position="320"/>
        <end position="347"/>
    </location>
</feature>
<dbReference type="Gene3D" id="1.10.10.10">
    <property type="entry name" value="Winged helix-like DNA-binding domain superfamily/Winged helix DNA-binding domain"/>
    <property type="match status" value="1"/>
</dbReference>
<evidence type="ECO:0000256" key="5">
    <source>
        <dbReference type="ARBA" id="ARBA00023163"/>
    </source>
</evidence>
<feature type="compositionally biased region" description="Polar residues" evidence="7">
    <location>
        <begin position="331"/>
        <end position="341"/>
    </location>
</feature>
<evidence type="ECO:0000256" key="6">
    <source>
        <dbReference type="PROSITE-ProRule" id="PRU01091"/>
    </source>
</evidence>
<keyword evidence="2" id="KW-0902">Two-component regulatory system</keyword>
<dbReference type="PANTHER" id="PTHR35807:SF1">
    <property type="entry name" value="TRANSCRIPTIONAL REGULATOR REDD"/>
    <property type="match status" value="1"/>
</dbReference>
<sequence length="1105" mass="116695">MTSRSVSRTGALCAGPGVEIGERGRYGAGPMELGVNGVQGVNGADGVYGTDGVYDAHPDMRYRLLGPVEAWRAGRRLALGGPKPRALLAALLLEPGRVVSAEALIDVIWGDNPPDTARSLIQSYVSALRRALSADVIETQPPGYLIHADAEVVDRAAFERLTARGRRAAAVGDHAVAARLLSEALALWRGPALGGIGETLRAMADHLEEARQAALEERIGAELAQAGRETELVGELTALVATHPTRERLRAQLMLALYRLGRQADALAVYTDGRDVLTEELGIDPGPGLRSMQEAILRADASLLPGPGEEAPAQDIRDTGASATDMRAPATVSTGAESPTGSVPVAEPPPPAPALLPPAIGDFTGREAQLGEVQAALTGPGPRQAVPVVVISGPGGIGKSVLGVTAAHRIADAYPDGQLYAELRGATDPVAPCEVLGRLLRALGADPPEGDAERRDLFRSLVAGRRILLVLDDAGSESQVRPLLPGSATCGVLITARARLGALPCTHRTDLDVLDAAPGADLLARVAGEQRVRDDPEAARRIVDLCGGLPLALRIAGARLATRSHWSARTLADRLADERHRLGELAVGDLEVRAGLGLSYRALDPASRTALRRLGLLAAPDVASWVVAALLDVPEAEADRVVEQLIDAQLLHCTLVDRAGQPRYRPHDLVRVYAAERAEAEDTPAERSAAVGRALGAGLWLTGRVASATPSGAVELHRGFLDSGGPVGAAAGDRRHQVRPVGPAATRRALADPAAWFEAEADAFAAAVERAAAFDLHTLACEAAAALCSSAYAVGNRFEAWWRSHDAALAAARRAEDRSGEALLLIGLGQLRYEQDRFTESQDYFRQASGICADLGDTRGRAAALAGLGSALREAGRLRAALGVLARAVDGFRELHDDPGLGLSCRFAGTVHLELGEDEAAFTLLDESLRAYRRLGSRRGEALTLRSLSLVHRALGAYADAERLADRAVTLLTEIGDSLMAAYAVQARAKCRMRLGDSAAAAVELRGVLDTCRAHRDRFGEALALRTLGECELADGRIAAAERRLTRAAALWEVLDLPLARARTLRDLAAAREAAGERADALALRTEARDVFTAYEARERHEPDV</sequence>
<dbReference type="InterPro" id="IPR005158">
    <property type="entry name" value="BTAD"/>
</dbReference>
<keyword evidence="10" id="KW-1185">Reference proteome</keyword>
<dbReference type="SUPFAM" id="SSF52540">
    <property type="entry name" value="P-loop containing nucleoside triphosphate hydrolases"/>
    <property type="match status" value="1"/>
</dbReference>
<keyword evidence="4 6" id="KW-0238">DNA-binding</keyword>
<dbReference type="PRINTS" id="PR00364">
    <property type="entry name" value="DISEASERSIST"/>
</dbReference>
<evidence type="ECO:0000313" key="9">
    <source>
        <dbReference type="EMBL" id="MEU6819283.1"/>
    </source>
</evidence>
<comment type="caution">
    <text evidence="9">The sequence shown here is derived from an EMBL/GenBank/DDBJ whole genome shotgun (WGS) entry which is preliminary data.</text>
</comment>
<organism evidence="9 10">
    <name type="scientific">Streptomyces atriruber</name>
    <dbReference type="NCBI Taxonomy" id="545121"/>
    <lineage>
        <taxon>Bacteria</taxon>
        <taxon>Bacillati</taxon>
        <taxon>Actinomycetota</taxon>
        <taxon>Actinomycetes</taxon>
        <taxon>Kitasatosporales</taxon>
        <taxon>Streptomycetaceae</taxon>
        <taxon>Streptomyces</taxon>
    </lineage>
</organism>
<dbReference type="InterPro" id="IPR001867">
    <property type="entry name" value="OmpR/PhoB-type_DNA-bd"/>
</dbReference>
<dbReference type="InterPro" id="IPR011990">
    <property type="entry name" value="TPR-like_helical_dom_sf"/>
</dbReference>
<comment type="similarity">
    <text evidence="1">Belongs to the AfsR/DnrI/RedD regulatory family.</text>
</comment>
<reference evidence="9 10" key="1">
    <citation type="submission" date="2024-06" db="EMBL/GenBank/DDBJ databases">
        <title>The Natural Products Discovery Center: Release of the First 8490 Sequenced Strains for Exploring Actinobacteria Biosynthetic Diversity.</title>
        <authorList>
            <person name="Kalkreuter E."/>
            <person name="Kautsar S.A."/>
            <person name="Yang D."/>
            <person name="Bader C.D."/>
            <person name="Teijaro C.N."/>
            <person name="Fluegel L."/>
            <person name="Davis C.M."/>
            <person name="Simpson J.R."/>
            <person name="Lauterbach L."/>
            <person name="Steele A.D."/>
            <person name="Gui C."/>
            <person name="Meng S."/>
            <person name="Li G."/>
            <person name="Viehrig K."/>
            <person name="Ye F."/>
            <person name="Su P."/>
            <person name="Kiefer A.F."/>
            <person name="Nichols A."/>
            <person name="Cepeda A.J."/>
            <person name="Yan W."/>
            <person name="Fan B."/>
            <person name="Jiang Y."/>
            <person name="Adhikari A."/>
            <person name="Zheng C.-J."/>
            <person name="Schuster L."/>
            <person name="Cowan T.M."/>
            <person name="Smanski M.J."/>
            <person name="Chevrette M.G."/>
            <person name="De Carvalho L.P.S."/>
            <person name="Shen B."/>
        </authorList>
    </citation>
    <scope>NUCLEOTIDE SEQUENCE [LARGE SCALE GENOMIC DNA]</scope>
    <source>
        <strain evidence="9 10">NPDC046838</strain>
    </source>
</reference>
<keyword evidence="5" id="KW-0804">Transcription</keyword>
<evidence type="ECO:0000256" key="4">
    <source>
        <dbReference type="ARBA" id="ARBA00023125"/>
    </source>
</evidence>
<gene>
    <name evidence="9" type="ORF">ABZ921_01540</name>
</gene>
<dbReference type="Pfam" id="PF00486">
    <property type="entry name" value="Trans_reg_C"/>
    <property type="match status" value="1"/>
</dbReference>
<evidence type="ECO:0000256" key="1">
    <source>
        <dbReference type="ARBA" id="ARBA00005820"/>
    </source>
</evidence>
<dbReference type="SMART" id="SM00862">
    <property type="entry name" value="Trans_reg_C"/>
    <property type="match status" value="1"/>
</dbReference>
<dbReference type="Gene3D" id="1.25.40.10">
    <property type="entry name" value="Tetratricopeptide repeat domain"/>
    <property type="match status" value="3"/>
</dbReference>
<dbReference type="InterPro" id="IPR036388">
    <property type="entry name" value="WH-like_DNA-bd_sf"/>
</dbReference>
<dbReference type="Proteomes" id="UP001551176">
    <property type="component" value="Unassembled WGS sequence"/>
</dbReference>
<dbReference type="Gene3D" id="1.10.8.430">
    <property type="entry name" value="Helical domain of apoptotic protease-activating factors"/>
    <property type="match status" value="1"/>
</dbReference>
<evidence type="ECO:0000256" key="3">
    <source>
        <dbReference type="ARBA" id="ARBA00023015"/>
    </source>
</evidence>
<evidence type="ECO:0000256" key="7">
    <source>
        <dbReference type="SAM" id="MobiDB-lite"/>
    </source>
</evidence>
<dbReference type="SUPFAM" id="SSF46894">
    <property type="entry name" value="C-terminal effector domain of the bipartite response regulators"/>
    <property type="match status" value="1"/>
</dbReference>
<feature type="DNA-binding region" description="OmpR/PhoB-type" evidence="6">
    <location>
        <begin position="51"/>
        <end position="148"/>
    </location>
</feature>
<name>A0ABV3BE56_9ACTN</name>
<evidence type="ECO:0000259" key="8">
    <source>
        <dbReference type="PROSITE" id="PS51755"/>
    </source>
</evidence>
<dbReference type="SMART" id="SM01043">
    <property type="entry name" value="BTAD"/>
    <property type="match status" value="1"/>
</dbReference>
<dbReference type="InterPro" id="IPR027417">
    <property type="entry name" value="P-loop_NTPase"/>
</dbReference>
<dbReference type="InterPro" id="IPR051677">
    <property type="entry name" value="AfsR-DnrI-RedD_regulator"/>
</dbReference>
<accession>A0ABV3BE56</accession>